<feature type="compositionally biased region" description="Polar residues" evidence="1">
    <location>
        <begin position="199"/>
        <end position="223"/>
    </location>
</feature>
<evidence type="ECO:0000313" key="3">
    <source>
        <dbReference type="Proteomes" id="UP000054007"/>
    </source>
</evidence>
<feature type="region of interest" description="Disordered" evidence="1">
    <location>
        <begin position="27"/>
        <end position="90"/>
    </location>
</feature>
<name>A0A0D7BPZ2_9AGAR</name>
<dbReference type="OrthoDB" id="2983908at2759"/>
<dbReference type="Proteomes" id="UP000054007">
    <property type="component" value="Unassembled WGS sequence"/>
</dbReference>
<feature type="compositionally biased region" description="Low complexity" evidence="1">
    <location>
        <begin position="37"/>
        <end position="88"/>
    </location>
</feature>
<feature type="region of interest" description="Disordered" evidence="1">
    <location>
        <begin position="428"/>
        <end position="448"/>
    </location>
</feature>
<feature type="region of interest" description="Disordered" evidence="1">
    <location>
        <begin position="189"/>
        <end position="249"/>
    </location>
</feature>
<feature type="region of interest" description="Disordered" evidence="1">
    <location>
        <begin position="469"/>
        <end position="523"/>
    </location>
</feature>
<dbReference type="STRING" id="1314674.A0A0D7BPZ2"/>
<dbReference type="EMBL" id="KN880446">
    <property type="protein sequence ID" value="KIY72229.1"/>
    <property type="molecule type" value="Genomic_DNA"/>
</dbReference>
<organism evidence="2 3">
    <name type="scientific">Cylindrobasidium torrendii FP15055 ss-10</name>
    <dbReference type="NCBI Taxonomy" id="1314674"/>
    <lineage>
        <taxon>Eukaryota</taxon>
        <taxon>Fungi</taxon>
        <taxon>Dikarya</taxon>
        <taxon>Basidiomycota</taxon>
        <taxon>Agaricomycotina</taxon>
        <taxon>Agaricomycetes</taxon>
        <taxon>Agaricomycetidae</taxon>
        <taxon>Agaricales</taxon>
        <taxon>Marasmiineae</taxon>
        <taxon>Physalacriaceae</taxon>
        <taxon>Cylindrobasidium</taxon>
    </lineage>
</organism>
<keyword evidence="3" id="KW-1185">Reference proteome</keyword>
<evidence type="ECO:0000256" key="1">
    <source>
        <dbReference type="SAM" id="MobiDB-lite"/>
    </source>
</evidence>
<gene>
    <name evidence="2" type="ORF">CYLTODRAFT_440802</name>
</gene>
<feature type="region of interest" description="Disordered" evidence="1">
    <location>
        <begin position="535"/>
        <end position="556"/>
    </location>
</feature>
<sequence>MTNIPGATPDTGVKAVAPSVGFNPDVTHSIHSAHVNSTQSTSHSTSTSSSSSILSTSSLSLPISHTETSSPATHSATSAPESSTSESSGPKIPVAEIVALSVGSFLVLLSLLIFLKACCIRPKRYNRPTPSLPILNENYGVRDFGDVHEKESPIFGGKERFSAPDWPSWANDNQANSYIRLEDAIPMPPTYADPHAKQHQSNDSQAQLLSSIPSYPSFPSNPGTAPPMQSLPSVPQLPSAHQPSRNNPMTRNISRFSAASLSLYPTSPISVQDIQVGLAISSSKPFAADDHAFLTRQNTKETMRRSRSEADGMEWAYDGADVASPKIIMSPQVPATTNAGGRSRIRSSYYTPGSYPRISTIPSSTSSRLRAGDDVGSLYSAYPPPPPPVPTRMDGLGLTSPGMGMPVSPQPTLYPDDSLSMVGVRPSVKRTMSSKRVRGDEGEEDTGTALGSLMLNMDFGTTTRSLAGLASQNQGHSQSHGGGLGTSASSSHVRTGSRPPRVPSPPPLPSLAQMGLEHSDPAGFAEYRSPTYSIFGMYGEDEGQRRGTKASSFYLS</sequence>
<feature type="compositionally biased region" description="Polar residues" evidence="1">
    <location>
        <begin position="239"/>
        <end position="249"/>
    </location>
</feature>
<reference evidence="2 3" key="1">
    <citation type="journal article" date="2015" name="Fungal Genet. Biol.">
        <title>Evolution of novel wood decay mechanisms in Agaricales revealed by the genome sequences of Fistulina hepatica and Cylindrobasidium torrendii.</title>
        <authorList>
            <person name="Floudas D."/>
            <person name="Held B.W."/>
            <person name="Riley R."/>
            <person name="Nagy L.G."/>
            <person name="Koehler G."/>
            <person name="Ransdell A.S."/>
            <person name="Younus H."/>
            <person name="Chow J."/>
            <person name="Chiniquy J."/>
            <person name="Lipzen A."/>
            <person name="Tritt A."/>
            <person name="Sun H."/>
            <person name="Haridas S."/>
            <person name="LaButti K."/>
            <person name="Ohm R.A."/>
            <person name="Kues U."/>
            <person name="Blanchette R.A."/>
            <person name="Grigoriev I.V."/>
            <person name="Minto R.E."/>
            <person name="Hibbett D.S."/>
        </authorList>
    </citation>
    <scope>NUCLEOTIDE SEQUENCE [LARGE SCALE GENOMIC DNA]</scope>
    <source>
        <strain evidence="2 3">FP15055 ss-10</strain>
    </source>
</reference>
<proteinExistence type="predicted"/>
<feature type="compositionally biased region" description="Pro residues" evidence="1">
    <location>
        <begin position="500"/>
        <end position="509"/>
    </location>
</feature>
<accession>A0A0D7BPZ2</accession>
<protein>
    <submittedName>
        <fullName evidence="2">Uncharacterized protein</fullName>
    </submittedName>
</protein>
<dbReference type="AlphaFoldDB" id="A0A0D7BPZ2"/>
<evidence type="ECO:0000313" key="2">
    <source>
        <dbReference type="EMBL" id="KIY72229.1"/>
    </source>
</evidence>